<keyword evidence="1" id="KW-1133">Transmembrane helix</keyword>
<sequence>MHKEAKERILLSLAVILICVMGFVGICMQNDSVIYILAPVPFIIALIMYLYTKQKTLCQNCGKSFGLKFVDTDTRSAYTISLQKKDSNSRVHTKVFQIGEERDYFICKHCGFISFKTKKFKTQIK</sequence>
<feature type="transmembrane region" description="Helical" evidence="1">
    <location>
        <begin position="32"/>
        <end position="51"/>
    </location>
</feature>
<reference evidence="2" key="2">
    <citation type="submission" date="2015-11" db="EMBL/GenBank/DDBJ databases">
        <authorList>
            <person name="Zhang Y."/>
            <person name="Guo Z."/>
        </authorList>
    </citation>
    <scope>NUCLEOTIDE SEQUENCE</scope>
    <source>
        <strain evidence="2">1</strain>
    </source>
</reference>
<dbReference type="EMBL" id="JRPF02000009">
    <property type="protein sequence ID" value="TLD78120.1"/>
    <property type="molecule type" value="Genomic_DNA"/>
</dbReference>
<dbReference type="Proteomes" id="UP000064525">
    <property type="component" value="Chromosome I"/>
</dbReference>
<dbReference type="Proteomes" id="UP000029925">
    <property type="component" value="Unassembled WGS sequence"/>
</dbReference>
<accession>A0A099UGA3</accession>
<dbReference type="KEGG" id="hty:BN2458_PEG0199"/>
<dbReference type="RefSeq" id="WP_034343307.1">
    <property type="nucleotide sequence ID" value="NZ_CAMTKE010000009.1"/>
</dbReference>
<dbReference type="PATRIC" id="fig|76936.10.peg.194"/>
<evidence type="ECO:0000313" key="3">
    <source>
        <dbReference type="EMBL" id="TLD78120.1"/>
    </source>
</evidence>
<reference evidence="5" key="3">
    <citation type="submission" date="2015-11" db="EMBL/GenBank/DDBJ databases">
        <authorList>
            <person name="Anvar S.Y."/>
        </authorList>
    </citation>
    <scope>NUCLEOTIDE SEQUENCE [LARGE SCALE GENOMIC DNA]</scope>
</reference>
<keyword evidence="4" id="KW-1185">Reference proteome</keyword>
<proteinExistence type="predicted"/>
<reference evidence="3 4" key="1">
    <citation type="journal article" date="2014" name="Genome Announc.">
        <title>Draft genome sequences of eight enterohepatic helicobacter species isolated from both laboratory and wild rodents.</title>
        <authorList>
            <person name="Sheh A."/>
            <person name="Shen Z."/>
            <person name="Fox J.G."/>
        </authorList>
    </citation>
    <scope>NUCLEOTIDE SEQUENCE [LARGE SCALE GENOMIC DNA]</scope>
    <source>
        <strain evidence="3 4">MIT 98-6810</strain>
    </source>
</reference>
<keyword evidence="1" id="KW-0472">Membrane</keyword>
<dbReference type="GeneID" id="78150545"/>
<dbReference type="AlphaFoldDB" id="A0A099UGA3"/>
<feature type="transmembrane region" description="Helical" evidence="1">
    <location>
        <begin position="9"/>
        <end position="26"/>
    </location>
</feature>
<evidence type="ECO:0000256" key="1">
    <source>
        <dbReference type="SAM" id="Phobius"/>
    </source>
</evidence>
<organism evidence="2 5">
    <name type="scientific">Helicobacter typhlonius</name>
    <dbReference type="NCBI Taxonomy" id="76936"/>
    <lineage>
        <taxon>Bacteria</taxon>
        <taxon>Pseudomonadati</taxon>
        <taxon>Campylobacterota</taxon>
        <taxon>Epsilonproteobacteria</taxon>
        <taxon>Campylobacterales</taxon>
        <taxon>Helicobacteraceae</taxon>
        <taxon>Helicobacter</taxon>
    </lineage>
</organism>
<dbReference type="EMBL" id="LN907858">
    <property type="protein sequence ID" value="CUU39086.1"/>
    <property type="molecule type" value="Genomic_DNA"/>
</dbReference>
<protein>
    <submittedName>
        <fullName evidence="2">Uncharacterized protein</fullName>
    </submittedName>
</protein>
<gene>
    <name evidence="2" type="ORF">BN2458_PEG0199</name>
    <name evidence="3" type="ORF">LS75_007340</name>
</gene>
<keyword evidence="1" id="KW-0812">Transmembrane</keyword>
<evidence type="ECO:0000313" key="5">
    <source>
        <dbReference type="Proteomes" id="UP000064525"/>
    </source>
</evidence>
<evidence type="ECO:0000313" key="4">
    <source>
        <dbReference type="Proteomes" id="UP000029925"/>
    </source>
</evidence>
<name>A0A099UGA3_9HELI</name>
<dbReference type="OrthoDB" id="5328272at2"/>
<evidence type="ECO:0000313" key="2">
    <source>
        <dbReference type="EMBL" id="CUU39086.1"/>
    </source>
</evidence>
<dbReference type="STRING" id="76936.BN2458_PEG0199"/>